<feature type="compositionally biased region" description="Polar residues" evidence="1">
    <location>
        <begin position="167"/>
        <end position="176"/>
    </location>
</feature>
<evidence type="ECO:0000256" key="1">
    <source>
        <dbReference type="SAM" id="MobiDB-lite"/>
    </source>
</evidence>
<accession>A0A7M5UX07</accession>
<dbReference type="AlphaFoldDB" id="A0A7M5UX07"/>
<organism evidence="3 4">
    <name type="scientific">Clytia hemisphaerica</name>
    <dbReference type="NCBI Taxonomy" id="252671"/>
    <lineage>
        <taxon>Eukaryota</taxon>
        <taxon>Metazoa</taxon>
        <taxon>Cnidaria</taxon>
        <taxon>Hydrozoa</taxon>
        <taxon>Hydroidolina</taxon>
        <taxon>Leptothecata</taxon>
        <taxon>Obeliida</taxon>
        <taxon>Clytiidae</taxon>
        <taxon>Clytia</taxon>
    </lineage>
</organism>
<evidence type="ECO:0000313" key="4">
    <source>
        <dbReference type="Proteomes" id="UP000594262"/>
    </source>
</evidence>
<dbReference type="Proteomes" id="UP000594262">
    <property type="component" value="Unplaced"/>
</dbReference>
<feature type="domain" description="Myb/SANT-like DNA-binding" evidence="2">
    <location>
        <begin position="39"/>
        <end position="107"/>
    </location>
</feature>
<reference evidence="3" key="1">
    <citation type="submission" date="2021-01" db="UniProtKB">
        <authorList>
            <consortium name="EnsemblMetazoa"/>
        </authorList>
    </citation>
    <scope>IDENTIFICATION</scope>
</reference>
<feature type="region of interest" description="Disordered" evidence="1">
    <location>
        <begin position="144"/>
        <end position="192"/>
    </location>
</feature>
<name>A0A7M5UX07_9CNID</name>
<sequence length="192" mass="22015">MVFPAQSCNQKYPETQTTPDTSLTSSPSSSKRPATRLIWGKAETEILLNSWKDNFSYLETVHKSLAWATIYSAVQTVSDRSLDACKKKVQNAKDNYTKAKKLNEDIGQILHKLEGYDIFDEIYGSRDVVKIPYFKDIYANRGTKTNPGQFPDRQFPDGSFPDRTIPRQDNSQTYYSPNGRFPERTIPRLMKN</sequence>
<feature type="region of interest" description="Disordered" evidence="1">
    <location>
        <begin position="1"/>
        <end position="34"/>
    </location>
</feature>
<evidence type="ECO:0000259" key="2">
    <source>
        <dbReference type="Pfam" id="PF13837"/>
    </source>
</evidence>
<proteinExistence type="predicted"/>
<keyword evidence="4" id="KW-1185">Reference proteome</keyword>
<dbReference type="InterPro" id="IPR044822">
    <property type="entry name" value="Myb_DNA-bind_4"/>
</dbReference>
<feature type="compositionally biased region" description="Low complexity" evidence="1">
    <location>
        <begin position="13"/>
        <end position="32"/>
    </location>
</feature>
<feature type="compositionally biased region" description="Polar residues" evidence="1">
    <location>
        <begin position="1"/>
        <end position="12"/>
    </location>
</feature>
<dbReference type="EnsemblMetazoa" id="CLYHEMT007232.1">
    <property type="protein sequence ID" value="CLYHEMP007232.1"/>
    <property type="gene ID" value="CLYHEMG007232"/>
</dbReference>
<evidence type="ECO:0000313" key="3">
    <source>
        <dbReference type="EnsemblMetazoa" id="CLYHEMP007232.1"/>
    </source>
</evidence>
<dbReference type="Pfam" id="PF13837">
    <property type="entry name" value="Myb_DNA-bind_4"/>
    <property type="match status" value="1"/>
</dbReference>
<protein>
    <recommendedName>
        <fullName evidence="2">Myb/SANT-like DNA-binding domain-containing protein</fullName>
    </recommendedName>
</protein>